<sequence>MASQRQDVIAPWHVKYPAPERQPGSMTREQLLELMRQVGGVAGADFVLVDLRRNDYEGGTIRGSINLPAQSLYPSIPTLYGIFKAKGLRKIIWYCSSSRGRGPRAAGWFSDYISDCGDNDMESVVLQGGIRGWATAGDEFVERMDEYDPCFWPAK</sequence>
<reference evidence="1" key="1">
    <citation type="submission" date="2021-11" db="EMBL/GenBank/DDBJ databases">
        <title>Fusarium solani-melongenae Genome sequencing and assembly.</title>
        <authorList>
            <person name="Xie S."/>
            <person name="Huang L."/>
            <person name="Zhang X."/>
        </authorList>
    </citation>
    <scope>NUCLEOTIDE SEQUENCE</scope>
    <source>
        <strain evidence="1">CRI 24-3</strain>
    </source>
</reference>
<evidence type="ECO:0000313" key="1">
    <source>
        <dbReference type="EMBL" id="UPK90767.1"/>
    </source>
</evidence>
<dbReference type="Proteomes" id="UP000830768">
    <property type="component" value="Chromosome 2"/>
</dbReference>
<proteinExistence type="predicted"/>
<accession>A0ACD3YP38</accession>
<dbReference type="EMBL" id="CP090031">
    <property type="protein sequence ID" value="UPK90767.1"/>
    <property type="molecule type" value="Genomic_DNA"/>
</dbReference>
<keyword evidence="2" id="KW-1185">Reference proteome</keyword>
<evidence type="ECO:0000313" key="2">
    <source>
        <dbReference type="Proteomes" id="UP000830768"/>
    </source>
</evidence>
<name>A0ACD3YP38_FUSSC</name>
<gene>
    <name evidence="1" type="ORF">LCI18_001702</name>
</gene>
<organism evidence="1 2">
    <name type="scientific">Fusarium solani subsp. cucurbitae</name>
    <name type="common">Neocosmosporum cucurbitae</name>
    <dbReference type="NCBI Taxonomy" id="2747967"/>
    <lineage>
        <taxon>Eukaryota</taxon>
        <taxon>Fungi</taxon>
        <taxon>Dikarya</taxon>
        <taxon>Ascomycota</taxon>
        <taxon>Pezizomycotina</taxon>
        <taxon>Sordariomycetes</taxon>
        <taxon>Hypocreomycetidae</taxon>
        <taxon>Hypocreales</taxon>
        <taxon>Nectriaceae</taxon>
        <taxon>Fusarium</taxon>
        <taxon>Fusarium solani species complex</taxon>
    </lineage>
</organism>
<protein>
    <submittedName>
        <fullName evidence="1">Uncharacterized protein</fullName>
    </submittedName>
</protein>